<dbReference type="EMBL" id="KV425884">
    <property type="protein sequence ID" value="KZW03211.1"/>
    <property type="molecule type" value="Genomic_DNA"/>
</dbReference>
<evidence type="ECO:0000256" key="1">
    <source>
        <dbReference type="SAM" id="MobiDB-lite"/>
    </source>
</evidence>
<sequence>MPRRTRSSRAGADHGQPAAASAVAVDAEFSPHKRRRVAGSSSSGGRTAAQRVTPPVTRSATSSGALNATLVCASCHRRPPRMDELVSCPRCETTVCAVCTRTCTSSAPPSLPPTPQLSYSATPVGSPQRAVLPLALEQLSELALPKQKRRRAASDMERDEAPQLGMVGVVGGDGVWTEDFMLGEGCGRVVCKECAVEHQEE</sequence>
<name>A0A165Q7V5_EXIGL</name>
<feature type="compositionally biased region" description="Low complexity" evidence="1">
    <location>
        <begin position="38"/>
        <end position="49"/>
    </location>
</feature>
<dbReference type="AlphaFoldDB" id="A0A165Q7V5"/>
<evidence type="ECO:0008006" key="4">
    <source>
        <dbReference type="Google" id="ProtNLM"/>
    </source>
</evidence>
<protein>
    <recommendedName>
        <fullName evidence="4">B box-type domain-containing protein</fullName>
    </recommendedName>
</protein>
<gene>
    <name evidence="2" type="ORF">EXIGLDRAFT_725673</name>
</gene>
<reference evidence="2 3" key="1">
    <citation type="journal article" date="2016" name="Mol. Biol. Evol.">
        <title>Comparative Genomics of Early-Diverging Mushroom-Forming Fungi Provides Insights into the Origins of Lignocellulose Decay Capabilities.</title>
        <authorList>
            <person name="Nagy L.G."/>
            <person name="Riley R."/>
            <person name="Tritt A."/>
            <person name="Adam C."/>
            <person name="Daum C."/>
            <person name="Floudas D."/>
            <person name="Sun H."/>
            <person name="Yadav J.S."/>
            <person name="Pangilinan J."/>
            <person name="Larsson K.H."/>
            <person name="Matsuura K."/>
            <person name="Barry K."/>
            <person name="Labutti K."/>
            <person name="Kuo R."/>
            <person name="Ohm R.A."/>
            <person name="Bhattacharya S.S."/>
            <person name="Shirouzu T."/>
            <person name="Yoshinaga Y."/>
            <person name="Martin F.M."/>
            <person name="Grigoriev I.V."/>
            <person name="Hibbett D.S."/>
        </authorList>
    </citation>
    <scope>NUCLEOTIDE SEQUENCE [LARGE SCALE GENOMIC DNA]</scope>
    <source>
        <strain evidence="2 3">HHB12029</strain>
    </source>
</reference>
<dbReference type="InParanoid" id="A0A165Q7V5"/>
<keyword evidence="3" id="KW-1185">Reference proteome</keyword>
<evidence type="ECO:0000313" key="3">
    <source>
        <dbReference type="Proteomes" id="UP000077266"/>
    </source>
</evidence>
<feature type="region of interest" description="Disordered" evidence="1">
    <location>
        <begin position="1"/>
        <end position="61"/>
    </location>
</feature>
<feature type="compositionally biased region" description="Low complexity" evidence="1">
    <location>
        <begin position="18"/>
        <end position="27"/>
    </location>
</feature>
<evidence type="ECO:0000313" key="2">
    <source>
        <dbReference type="EMBL" id="KZW03211.1"/>
    </source>
</evidence>
<accession>A0A165Q7V5</accession>
<dbReference type="Proteomes" id="UP000077266">
    <property type="component" value="Unassembled WGS sequence"/>
</dbReference>
<organism evidence="2 3">
    <name type="scientific">Exidia glandulosa HHB12029</name>
    <dbReference type="NCBI Taxonomy" id="1314781"/>
    <lineage>
        <taxon>Eukaryota</taxon>
        <taxon>Fungi</taxon>
        <taxon>Dikarya</taxon>
        <taxon>Basidiomycota</taxon>
        <taxon>Agaricomycotina</taxon>
        <taxon>Agaricomycetes</taxon>
        <taxon>Auriculariales</taxon>
        <taxon>Exidiaceae</taxon>
        <taxon>Exidia</taxon>
    </lineage>
</organism>
<proteinExistence type="predicted"/>
<dbReference type="STRING" id="1314781.A0A165Q7V5"/>